<dbReference type="PANTHER" id="PTHR31190">
    <property type="entry name" value="DNA-BINDING DOMAIN"/>
    <property type="match status" value="1"/>
</dbReference>
<evidence type="ECO:0000256" key="2">
    <source>
        <dbReference type="ARBA" id="ARBA00023015"/>
    </source>
</evidence>
<organism evidence="9 10">
    <name type="scientific">Populus deltoides</name>
    <name type="common">Eastern poplar</name>
    <name type="synonym">Eastern cottonwood</name>
    <dbReference type="NCBI Taxonomy" id="3696"/>
    <lineage>
        <taxon>Eukaryota</taxon>
        <taxon>Viridiplantae</taxon>
        <taxon>Streptophyta</taxon>
        <taxon>Embryophyta</taxon>
        <taxon>Tracheophyta</taxon>
        <taxon>Spermatophyta</taxon>
        <taxon>Magnoliopsida</taxon>
        <taxon>eudicotyledons</taxon>
        <taxon>Gunneridae</taxon>
        <taxon>Pentapetalae</taxon>
        <taxon>rosids</taxon>
        <taxon>fabids</taxon>
        <taxon>Malpighiales</taxon>
        <taxon>Salicaceae</taxon>
        <taxon>Saliceae</taxon>
        <taxon>Populus</taxon>
    </lineage>
</organism>
<dbReference type="FunFam" id="3.30.730.10:FF:000001">
    <property type="entry name" value="Ethylene-responsive transcription factor 2"/>
    <property type="match status" value="1"/>
</dbReference>
<dbReference type="InterPro" id="IPR036955">
    <property type="entry name" value="AP2/ERF_dom_sf"/>
</dbReference>
<reference evidence="9" key="1">
    <citation type="journal article" date="2021" name="J. Hered.">
        <title>Genome Assembly of Salicaceae Populus deltoides (Eastern Cottonwood) I-69 Based on Nanopore Sequencing and Hi-C Technologies.</title>
        <authorList>
            <person name="Bai S."/>
            <person name="Wu H."/>
            <person name="Zhang J."/>
            <person name="Pan Z."/>
            <person name="Zhao W."/>
            <person name="Li Z."/>
            <person name="Tong C."/>
        </authorList>
    </citation>
    <scope>NUCLEOTIDE SEQUENCE</scope>
    <source>
        <tissue evidence="9">Leaf</tissue>
    </source>
</reference>
<dbReference type="PROSITE" id="PS51032">
    <property type="entry name" value="AP2_ERF"/>
    <property type="match status" value="1"/>
</dbReference>
<evidence type="ECO:0000313" key="9">
    <source>
        <dbReference type="EMBL" id="KAH8502956.1"/>
    </source>
</evidence>
<comment type="subcellular location">
    <subcellularLocation>
        <location evidence="1">Nucleus</location>
    </subcellularLocation>
</comment>
<dbReference type="GO" id="GO:0003700">
    <property type="term" value="F:DNA-binding transcription factor activity"/>
    <property type="evidence" value="ECO:0007669"/>
    <property type="project" value="InterPro"/>
</dbReference>
<sequence length="322" mass="35107">MLPDSSREREMSIMVTALTRVVAGNVPADDSDSSTAFSNNQGDCIHGGLSAKREREEEGGCSEENERLCRAFGDDFLHGDDSSAGRATGISVVTTSTVTPASTQMTFTPVYEHNETRRDEPQRKYRGVRRRPWGKWAAEIRDPIKAARVWLGTFGTPEAAARAYDEAALRFRGSKAKLNFPENVKLRPSPPPSPTGNQLTVSDSPSSGLLSLSTSSELLLHSQALHHTQNREISRQQVSQPQLILGVGGYQKQPVSLYDHMFLSSSFVSSNSSSSSTKPSSRMLFPAQKPGEFRPATSSQSSGNDCQLPAWSGYSHHTSSSR</sequence>
<accession>A0A8T2YD09</accession>
<dbReference type="SMART" id="SM00380">
    <property type="entry name" value="AP2"/>
    <property type="match status" value="1"/>
</dbReference>
<comment type="similarity">
    <text evidence="6">Belongs to the AP2/ERF transcription factor family. ERF subfamily.</text>
</comment>
<dbReference type="SUPFAM" id="SSF54171">
    <property type="entry name" value="DNA-binding domain"/>
    <property type="match status" value="1"/>
</dbReference>
<evidence type="ECO:0000256" key="5">
    <source>
        <dbReference type="ARBA" id="ARBA00023242"/>
    </source>
</evidence>
<evidence type="ECO:0000256" key="4">
    <source>
        <dbReference type="ARBA" id="ARBA00023163"/>
    </source>
</evidence>
<dbReference type="PRINTS" id="PR00367">
    <property type="entry name" value="ETHRSPELEMNT"/>
</dbReference>
<dbReference type="Pfam" id="PF00847">
    <property type="entry name" value="AP2"/>
    <property type="match status" value="1"/>
</dbReference>
<dbReference type="InterPro" id="IPR044808">
    <property type="entry name" value="ERF_plant"/>
</dbReference>
<dbReference type="EMBL" id="JACEGQ020000007">
    <property type="protein sequence ID" value="KAH8502956.1"/>
    <property type="molecule type" value="Genomic_DNA"/>
</dbReference>
<dbReference type="GO" id="GO:0009873">
    <property type="term" value="P:ethylene-activated signaling pathway"/>
    <property type="evidence" value="ECO:0007669"/>
    <property type="project" value="InterPro"/>
</dbReference>
<feature type="compositionally biased region" description="Low complexity" evidence="7">
    <location>
        <begin position="269"/>
        <end position="281"/>
    </location>
</feature>
<keyword evidence="3" id="KW-0238">DNA-binding</keyword>
<dbReference type="GO" id="GO:0003677">
    <property type="term" value="F:DNA binding"/>
    <property type="evidence" value="ECO:0007669"/>
    <property type="project" value="UniProtKB-KW"/>
</dbReference>
<dbReference type="InterPro" id="IPR016177">
    <property type="entry name" value="DNA-bd_dom_sf"/>
</dbReference>
<evidence type="ECO:0000256" key="1">
    <source>
        <dbReference type="ARBA" id="ARBA00004123"/>
    </source>
</evidence>
<keyword evidence="4" id="KW-0804">Transcription</keyword>
<feature type="domain" description="AP2/ERF" evidence="8">
    <location>
        <begin position="124"/>
        <end position="181"/>
    </location>
</feature>
<keyword evidence="5" id="KW-0539">Nucleus</keyword>
<evidence type="ECO:0000256" key="6">
    <source>
        <dbReference type="ARBA" id="ARBA00024343"/>
    </source>
</evidence>
<evidence type="ECO:0000256" key="7">
    <source>
        <dbReference type="SAM" id="MobiDB-lite"/>
    </source>
</evidence>
<feature type="compositionally biased region" description="Polar residues" evidence="7">
    <location>
        <begin position="296"/>
        <end position="305"/>
    </location>
</feature>
<comment type="caution">
    <text evidence="9">The sequence shown here is derived from an EMBL/GenBank/DDBJ whole genome shotgun (WGS) entry which is preliminary data.</text>
</comment>
<dbReference type="GO" id="GO:0005634">
    <property type="term" value="C:nucleus"/>
    <property type="evidence" value="ECO:0007669"/>
    <property type="project" value="UniProtKB-SubCell"/>
</dbReference>
<protein>
    <recommendedName>
        <fullName evidence="8">AP2/ERF domain-containing protein</fullName>
    </recommendedName>
</protein>
<dbReference type="Gene3D" id="3.30.730.10">
    <property type="entry name" value="AP2/ERF domain"/>
    <property type="match status" value="1"/>
</dbReference>
<proteinExistence type="inferred from homology"/>
<gene>
    <name evidence="9" type="ORF">H0E87_014314</name>
</gene>
<dbReference type="InterPro" id="IPR001471">
    <property type="entry name" value="AP2/ERF_dom"/>
</dbReference>
<evidence type="ECO:0000313" key="10">
    <source>
        <dbReference type="Proteomes" id="UP000807159"/>
    </source>
</evidence>
<feature type="region of interest" description="Disordered" evidence="7">
    <location>
        <begin position="269"/>
        <end position="322"/>
    </location>
</feature>
<dbReference type="CDD" id="cd00018">
    <property type="entry name" value="AP2"/>
    <property type="match status" value="1"/>
</dbReference>
<keyword evidence="10" id="KW-1185">Reference proteome</keyword>
<evidence type="ECO:0000256" key="3">
    <source>
        <dbReference type="ARBA" id="ARBA00023125"/>
    </source>
</evidence>
<evidence type="ECO:0000259" key="8">
    <source>
        <dbReference type="PROSITE" id="PS51032"/>
    </source>
</evidence>
<keyword evidence="2" id="KW-0805">Transcription regulation</keyword>
<dbReference type="PANTHER" id="PTHR31190:SF445">
    <property type="entry name" value="ETHYLENE-RESPONSIVE TRANSCRIPTION FACTOR RAP2-6"/>
    <property type="match status" value="1"/>
</dbReference>
<name>A0A8T2YD09_POPDE</name>
<dbReference type="Proteomes" id="UP000807159">
    <property type="component" value="Chromosome 7"/>
</dbReference>
<dbReference type="AlphaFoldDB" id="A0A8T2YD09"/>
<feature type="region of interest" description="Disordered" evidence="7">
    <location>
        <begin position="181"/>
        <end position="208"/>
    </location>
</feature>